<dbReference type="SUPFAM" id="SSF50129">
    <property type="entry name" value="GroES-like"/>
    <property type="match status" value="1"/>
</dbReference>
<dbReference type="InterPro" id="IPR013154">
    <property type="entry name" value="ADH-like_N"/>
</dbReference>
<dbReference type="Gene3D" id="3.90.180.10">
    <property type="entry name" value="Medium-chain alcohol dehydrogenases, catalytic domain"/>
    <property type="match status" value="1"/>
</dbReference>
<dbReference type="Proteomes" id="UP000244940">
    <property type="component" value="Unassembled WGS sequence"/>
</dbReference>
<organism evidence="3 4">
    <name type="scientific">Pararhodobacter marinus</name>
    <dbReference type="NCBI Taxonomy" id="2184063"/>
    <lineage>
        <taxon>Bacteria</taxon>
        <taxon>Pseudomonadati</taxon>
        <taxon>Pseudomonadota</taxon>
        <taxon>Alphaproteobacteria</taxon>
        <taxon>Rhodobacterales</taxon>
        <taxon>Paracoccaceae</taxon>
        <taxon>Pararhodobacter</taxon>
    </lineage>
</organism>
<name>A0A2U2CGZ5_9RHOB</name>
<dbReference type="PANTHER" id="PTHR44154:SF1">
    <property type="entry name" value="QUINONE OXIDOREDUCTASE"/>
    <property type="match status" value="1"/>
</dbReference>
<evidence type="ECO:0000259" key="2">
    <source>
        <dbReference type="SMART" id="SM00829"/>
    </source>
</evidence>
<dbReference type="Pfam" id="PF08240">
    <property type="entry name" value="ADH_N"/>
    <property type="match status" value="1"/>
</dbReference>
<comment type="caution">
    <text evidence="3">The sequence shown here is derived from an EMBL/GenBank/DDBJ whole genome shotgun (WGS) entry which is preliminary data.</text>
</comment>
<feature type="domain" description="Enoyl reductase (ER)" evidence="2">
    <location>
        <begin position="12"/>
        <end position="323"/>
    </location>
</feature>
<protein>
    <submittedName>
        <fullName evidence="3">Zinc-binding dehydrogenase</fullName>
    </submittedName>
</protein>
<gene>
    <name evidence="3" type="ORF">C4N9_04550</name>
</gene>
<dbReference type="InterPro" id="IPR051603">
    <property type="entry name" value="Zinc-ADH_QOR/CCCR"/>
</dbReference>
<dbReference type="InterPro" id="IPR020843">
    <property type="entry name" value="ER"/>
</dbReference>
<dbReference type="CDD" id="cd08253">
    <property type="entry name" value="zeta_crystallin"/>
    <property type="match status" value="1"/>
</dbReference>
<dbReference type="Pfam" id="PF00107">
    <property type="entry name" value="ADH_zinc_N"/>
    <property type="match status" value="1"/>
</dbReference>
<dbReference type="Gene3D" id="3.40.50.720">
    <property type="entry name" value="NAD(P)-binding Rossmann-like Domain"/>
    <property type="match status" value="1"/>
</dbReference>
<dbReference type="GO" id="GO:0016491">
    <property type="term" value="F:oxidoreductase activity"/>
    <property type="evidence" value="ECO:0007669"/>
    <property type="project" value="InterPro"/>
</dbReference>
<evidence type="ECO:0000313" key="4">
    <source>
        <dbReference type="Proteomes" id="UP000244940"/>
    </source>
</evidence>
<dbReference type="OrthoDB" id="7355832at2"/>
<dbReference type="SUPFAM" id="SSF51735">
    <property type="entry name" value="NAD(P)-binding Rossmann-fold domains"/>
    <property type="match status" value="1"/>
</dbReference>
<proteinExistence type="predicted"/>
<keyword evidence="1" id="KW-0521">NADP</keyword>
<evidence type="ECO:0000313" key="3">
    <source>
        <dbReference type="EMBL" id="PWE31131.1"/>
    </source>
</evidence>
<dbReference type="SMART" id="SM00829">
    <property type="entry name" value="PKS_ER"/>
    <property type="match status" value="1"/>
</dbReference>
<dbReference type="InterPro" id="IPR036291">
    <property type="entry name" value="NAD(P)-bd_dom_sf"/>
</dbReference>
<keyword evidence="4" id="KW-1185">Reference proteome</keyword>
<evidence type="ECO:0000256" key="1">
    <source>
        <dbReference type="ARBA" id="ARBA00022857"/>
    </source>
</evidence>
<accession>A0A2U2CGZ5</accession>
<dbReference type="InterPro" id="IPR013149">
    <property type="entry name" value="ADH-like_C"/>
</dbReference>
<sequence>MQALCYDRTGPAREVLALRAVERPEPGPGEVLVRVAYSGANPSDAKTRSGARAPIPFPLVIPDSDGAGRIVATGPGVDPARRGQRVWLWNAAWQRPFGSAAQYVCLPEAQAVPLPDAASYAQGACLGIPAMTAHRCLFADGPVTGANVLVTGGGGAVGAYAVQMAKRGGAARVIATASPAKADHARMMGADAVIDYRDPDAALQIRAEAGGGIDRIVEVEFGANLPVTRAVLNPNGVVATYGSMAEPEPVLPFYPMLFASQTLRMVLVYILPPDARSAAIRDINGWLETGSLTHTVALEAAFAEGWRAHEACEGNDRIGAALIAVDPEA</sequence>
<reference evidence="3 4" key="1">
    <citation type="submission" date="2018-05" db="EMBL/GenBank/DDBJ databases">
        <title>Pararhodobacter marina sp. nov., isolated from deep-sea water of the Indian Ocean.</title>
        <authorList>
            <person name="Lai Q.Sr."/>
            <person name="Liu X."/>
            <person name="Shao Z."/>
        </authorList>
    </citation>
    <scope>NUCLEOTIDE SEQUENCE [LARGE SCALE GENOMIC DNA]</scope>
    <source>
        <strain evidence="3 4">CIC4N-9</strain>
    </source>
</reference>
<dbReference type="PANTHER" id="PTHR44154">
    <property type="entry name" value="QUINONE OXIDOREDUCTASE"/>
    <property type="match status" value="1"/>
</dbReference>
<dbReference type="AlphaFoldDB" id="A0A2U2CGZ5"/>
<dbReference type="InterPro" id="IPR011032">
    <property type="entry name" value="GroES-like_sf"/>
</dbReference>
<dbReference type="EMBL" id="QEYD01000002">
    <property type="protein sequence ID" value="PWE31131.1"/>
    <property type="molecule type" value="Genomic_DNA"/>
</dbReference>